<dbReference type="PROSITE" id="PS50878">
    <property type="entry name" value="RT_POL"/>
    <property type="match status" value="1"/>
</dbReference>
<feature type="compositionally biased region" description="Basic and acidic residues" evidence="1">
    <location>
        <begin position="202"/>
        <end position="214"/>
    </location>
</feature>
<gene>
    <name evidence="3" type="ORF">LAZ67_4000004</name>
</gene>
<keyword evidence="4" id="KW-1185">Reference proteome</keyword>
<evidence type="ECO:0000259" key="2">
    <source>
        <dbReference type="PROSITE" id="PS50878"/>
    </source>
</evidence>
<evidence type="ECO:0000313" key="4">
    <source>
        <dbReference type="Proteomes" id="UP001235939"/>
    </source>
</evidence>
<dbReference type="InterPro" id="IPR000477">
    <property type="entry name" value="RT_dom"/>
</dbReference>
<feature type="domain" description="Reverse transcriptase" evidence="2">
    <location>
        <begin position="1"/>
        <end position="129"/>
    </location>
</feature>
<dbReference type="Proteomes" id="UP001235939">
    <property type="component" value="Chromosome 04"/>
</dbReference>
<proteinExistence type="predicted"/>
<feature type="non-terminal residue" evidence="3">
    <location>
        <position position="1"/>
    </location>
</feature>
<evidence type="ECO:0000256" key="1">
    <source>
        <dbReference type="SAM" id="MobiDB-lite"/>
    </source>
</evidence>
<feature type="region of interest" description="Disordered" evidence="1">
    <location>
        <begin position="202"/>
        <end position="226"/>
    </location>
</feature>
<reference evidence="3 4" key="1">
    <citation type="submission" date="2022-01" db="EMBL/GenBank/DDBJ databases">
        <title>A chromosomal length assembly of Cordylochernes scorpioides.</title>
        <authorList>
            <person name="Zeh D."/>
            <person name="Zeh J."/>
        </authorList>
    </citation>
    <scope>NUCLEOTIDE SEQUENCE [LARGE SCALE GENOMIC DNA]</scope>
    <source>
        <strain evidence="3">IN4F17</strain>
        <tissue evidence="3">Whole Body</tissue>
    </source>
</reference>
<dbReference type="PANTHER" id="PTHR21301">
    <property type="entry name" value="REVERSE TRANSCRIPTASE"/>
    <property type="match status" value="1"/>
</dbReference>
<accession>A0ABY6KE70</accession>
<dbReference type="EMBL" id="CP092866">
    <property type="protein sequence ID" value="UYV66062.1"/>
    <property type="molecule type" value="Genomic_DNA"/>
</dbReference>
<name>A0ABY6KE70_9ARAC</name>
<sequence length="286" mass="33614">MVELSEVLYYRYVELRLKINIFTFNSKYYKQTNGSPKGSPLSSPLAEIVMRHIDQTIVSRFPNIIQIWKRYIDDIFCICQTDKINDILTEINSLHSELNFTIEKENNHSLPFLDILITKNNSQYTSTIDKVGTPEQRYYIEYNSEPIGVRRYRDWIRWLDTQGGRPPLTTFSAKYDHWIPIDRQKGVFPTLEMSLKMCQHAEKKGLGRDDKEGSNESSTPRGKDGFERTYHKEGLLLKAKEESGRVRLLKERRRAFEWFKKLKECVTSVFDKPKCGRIQTVNIAEK</sequence>
<dbReference type="CDD" id="cd00304">
    <property type="entry name" value="RT_like"/>
    <property type="match status" value="1"/>
</dbReference>
<protein>
    <submittedName>
        <fullName evidence="3">ACSF2</fullName>
    </submittedName>
</protein>
<organism evidence="3 4">
    <name type="scientific">Cordylochernes scorpioides</name>
    <dbReference type="NCBI Taxonomy" id="51811"/>
    <lineage>
        <taxon>Eukaryota</taxon>
        <taxon>Metazoa</taxon>
        <taxon>Ecdysozoa</taxon>
        <taxon>Arthropoda</taxon>
        <taxon>Chelicerata</taxon>
        <taxon>Arachnida</taxon>
        <taxon>Pseudoscorpiones</taxon>
        <taxon>Cheliferoidea</taxon>
        <taxon>Chernetidae</taxon>
        <taxon>Cordylochernes</taxon>
    </lineage>
</organism>
<dbReference type="PANTHER" id="PTHR21301:SF10">
    <property type="entry name" value="REVERSE TRANSCRIPTASE DOMAIN-CONTAINING PROTEIN"/>
    <property type="match status" value="1"/>
</dbReference>
<evidence type="ECO:0000313" key="3">
    <source>
        <dbReference type="EMBL" id="UYV66062.1"/>
    </source>
</evidence>